<evidence type="ECO:0000313" key="2">
    <source>
        <dbReference type="EMBL" id="TXH77662.1"/>
    </source>
</evidence>
<evidence type="ECO:0000256" key="1">
    <source>
        <dbReference type="ARBA" id="ARBA00023172"/>
    </source>
</evidence>
<dbReference type="GO" id="GO:0006310">
    <property type="term" value="P:DNA recombination"/>
    <property type="evidence" value="ECO:0007669"/>
    <property type="project" value="UniProtKB-KW"/>
</dbReference>
<dbReference type="AlphaFoldDB" id="A0A5C7S327"/>
<dbReference type="SUPFAM" id="SSF56349">
    <property type="entry name" value="DNA breaking-rejoining enzymes"/>
    <property type="match status" value="1"/>
</dbReference>
<keyword evidence="1" id="KW-0233">DNA recombination</keyword>
<protein>
    <submittedName>
        <fullName evidence="2">Site-specific integrase</fullName>
    </submittedName>
</protein>
<dbReference type="Proteomes" id="UP000321192">
    <property type="component" value="Unassembled WGS sequence"/>
</dbReference>
<reference evidence="2 3" key="1">
    <citation type="submission" date="2018-09" db="EMBL/GenBank/DDBJ databases">
        <title>Metagenome Assembled Genomes from an Advanced Water Purification Facility.</title>
        <authorList>
            <person name="Stamps B.W."/>
            <person name="Spear J.R."/>
        </authorList>
    </citation>
    <scope>NUCLEOTIDE SEQUENCE [LARGE SCALE GENOMIC DNA]</scope>
    <source>
        <strain evidence="2">Bin_27_1</strain>
    </source>
</reference>
<gene>
    <name evidence="2" type="ORF">E6Q80_24335</name>
</gene>
<organism evidence="2 3">
    <name type="scientific">Thauera aminoaromatica</name>
    <dbReference type="NCBI Taxonomy" id="164330"/>
    <lineage>
        <taxon>Bacteria</taxon>
        <taxon>Pseudomonadati</taxon>
        <taxon>Pseudomonadota</taxon>
        <taxon>Betaproteobacteria</taxon>
        <taxon>Rhodocyclales</taxon>
        <taxon>Zoogloeaceae</taxon>
        <taxon>Thauera</taxon>
    </lineage>
</organism>
<accession>A0A5C7S327</accession>
<dbReference type="GO" id="GO:0015074">
    <property type="term" value="P:DNA integration"/>
    <property type="evidence" value="ECO:0007669"/>
    <property type="project" value="InterPro"/>
</dbReference>
<dbReference type="RefSeq" id="WP_276663075.1">
    <property type="nucleotide sequence ID" value="NZ_SSFD01000413.1"/>
</dbReference>
<proteinExistence type="predicted"/>
<dbReference type="InterPro" id="IPR011010">
    <property type="entry name" value="DNA_brk_join_enz"/>
</dbReference>
<comment type="caution">
    <text evidence="2">The sequence shown here is derived from an EMBL/GenBank/DDBJ whole genome shotgun (WGS) entry which is preliminary data.</text>
</comment>
<dbReference type="GO" id="GO:0003677">
    <property type="term" value="F:DNA binding"/>
    <property type="evidence" value="ECO:0007669"/>
    <property type="project" value="InterPro"/>
</dbReference>
<dbReference type="InterPro" id="IPR013762">
    <property type="entry name" value="Integrase-like_cat_sf"/>
</dbReference>
<dbReference type="Gene3D" id="1.10.443.10">
    <property type="entry name" value="Intergrase catalytic core"/>
    <property type="match status" value="1"/>
</dbReference>
<evidence type="ECO:0000313" key="3">
    <source>
        <dbReference type="Proteomes" id="UP000321192"/>
    </source>
</evidence>
<sequence>MATVHQIVGNAVSEWDDTTPFAWTMTETTGRKDDQRRETKDFDLSSLVKGYEESFLLALKTLLMARRKRILLSSIKSEESAVRSLLGKVQSRQMGDAKIARIDLSFLLTLRTMLEDVSIGNLHTLKRLFSDNRESPLFAPNLVPSDFPLKKPSKGWEGKKIDDVLAKALSRAACVEILRRSEDAYERGDIDIGHFAFLHLAFHIYCRPSSYRSLALDDLKIDVDPTTKIKTHFLLVFPRKSRVSNRSLKKTPYRLDSTVGELLEAQRIQVIKTWQHLVGNENIGKLALFPARPVGPDGQWSSPHARMYFGKPDDPSFRRDYLAPILKLQESITFDFNALRHTIGTQLAVAGCSAVTIAAVLKHASNATCQKYVDLTFQGLIDTLSDAMQPAFNAHFPVSETFRSKVDPVTPAKAIHSIELATGRRELTGECGKKNACQYAPIACYPCPRFVPCFDADHSVNLHLVEAEINKYESGGLPFRALANQFKDARRYILLVIAAANQYRDTVAQRKVNQ</sequence>
<dbReference type="EMBL" id="SSFD01000413">
    <property type="protein sequence ID" value="TXH77662.1"/>
    <property type="molecule type" value="Genomic_DNA"/>
</dbReference>
<name>A0A5C7S327_THASP</name>